<sequence length="60" mass="6383">MAGIAAEARRGEISGIEQINMTKAGSDPGLLLLMQRTLSGVVDRPSLFGCTSRTDDSKIF</sequence>
<dbReference type="EMBL" id="JACHIJ010000006">
    <property type="protein sequence ID" value="MBB5054100.1"/>
    <property type="molecule type" value="Genomic_DNA"/>
</dbReference>
<proteinExistence type="predicted"/>
<gene>
    <name evidence="1" type="ORF">HNQ36_004102</name>
</gene>
<dbReference type="RefSeq" id="WP_184087952.1">
    <property type="nucleotide sequence ID" value="NZ_JACHIJ010000006.1"/>
</dbReference>
<dbReference type="AlphaFoldDB" id="A0A840N4N5"/>
<dbReference type="Proteomes" id="UP000521227">
    <property type="component" value="Unassembled WGS sequence"/>
</dbReference>
<comment type="caution">
    <text evidence="1">The sequence shown here is derived from an EMBL/GenBank/DDBJ whole genome shotgun (WGS) entry which is preliminary data.</text>
</comment>
<evidence type="ECO:0000313" key="1">
    <source>
        <dbReference type="EMBL" id="MBB5054100.1"/>
    </source>
</evidence>
<organism evidence="1 2">
    <name type="scientific">Afipia massiliensis</name>
    <dbReference type="NCBI Taxonomy" id="211460"/>
    <lineage>
        <taxon>Bacteria</taxon>
        <taxon>Pseudomonadati</taxon>
        <taxon>Pseudomonadota</taxon>
        <taxon>Alphaproteobacteria</taxon>
        <taxon>Hyphomicrobiales</taxon>
        <taxon>Nitrobacteraceae</taxon>
        <taxon>Afipia</taxon>
    </lineage>
</organism>
<accession>A0A840N4N5</accession>
<evidence type="ECO:0000313" key="2">
    <source>
        <dbReference type="Proteomes" id="UP000521227"/>
    </source>
</evidence>
<name>A0A840N4N5_9BRAD</name>
<protein>
    <submittedName>
        <fullName evidence="1">Uncharacterized protein</fullName>
    </submittedName>
</protein>
<reference evidence="1 2" key="1">
    <citation type="submission" date="2020-08" db="EMBL/GenBank/DDBJ databases">
        <title>Genomic Encyclopedia of Type Strains, Phase IV (KMG-IV): sequencing the most valuable type-strain genomes for metagenomic binning, comparative biology and taxonomic classification.</title>
        <authorList>
            <person name="Goeker M."/>
        </authorList>
    </citation>
    <scope>NUCLEOTIDE SEQUENCE [LARGE SCALE GENOMIC DNA]</scope>
    <source>
        <strain evidence="1 2">DSM 17498</strain>
    </source>
</reference>